<accession>A0A251TAP9</accession>
<evidence type="ECO:0000256" key="6">
    <source>
        <dbReference type="PROSITE-ProRule" id="PRU00042"/>
    </source>
</evidence>
<keyword evidence="6" id="KW-0479">Metal-binding</keyword>
<sequence length="380" mass="42751">MRNTDTTSPTLTLPELYIPCRPRSGHRRPRTCFRSWENTFARASQSRNRSKNKKRKHEVVIENEEELEGENVIYKNGEKVDLNLVARVGDGAYERELESMTQGMSRVQLVGFMDSLEGEWCGRSERRKVVVAAEIVKVLPVDWKIEIAVRRRAQQCSLYCRSYVSPTGMQFKSCKEAAAYLRDQSSIDAGHSKQGEMRQINNGSRVLLKSINELTNSSTLHEANNNLLHGTNDLYDVEIGSFIECSPCGLTFDDIAALNKHLAIVHNKTTRIFELPKKPPALDKAQADRGQHAVVGQDESRLGEASSSSQKMAGVEAPVAMVNNNNNGRFRTKCTWCNKEFLSEPVDAETMADATGFMCPECKDELWGVPERSLSRAYQQ</sequence>
<dbReference type="PANTHER" id="PTHR37701">
    <property type="entry name" value="METHYL-CPG-BINDING DOMAIN-CONTAINING PROTEIN 8"/>
    <property type="match status" value="1"/>
</dbReference>
<reference evidence="10" key="2">
    <citation type="submission" date="2017-02" db="EMBL/GenBank/DDBJ databases">
        <title>Sunflower complete genome.</title>
        <authorList>
            <person name="Langlade N."/>
            <person name="Munos S."/>
        </authorList>
    </citation>
    <scope>NUCLEOTIDE SEQUENCE [LARGE SCALE GENOMIC DNA]</scope>
    <source>
        <tissue evidence="10">Leaves</tissue>
    </source>
</reference>
<keyword evidence="6" id="KW-0863">Zinc-finger</keyword>
<dbReference type="InterPro" id="IPR013087">
    <property type="entry name" value="Znf_C2H2_type"/>
</dbReference>
<evidence type="ECO:0000256" key="4">
    <source>
        <dbReference type="ARBA" id="ARBA00023163"/>
    </source>
</evidence>
<dbReference type="GO" id="GO:0005634">
    <property type="term" value="C:nucleus"/>
    <property type="evidence" value="ECO:0007669"/>
    <property type="project" value="UniProtKB-SubCell"/>
</dbReference>
<dbReference type="SUPFAM" id="SSF54171">
    <property type="entry name" value="DNA-binding domain"/>
    <property type="match status" value="1"/>
</dbReference>
<dbReference type="Gramene" id="mRNA:HanXRQr2_Chr11g0485631">
    <property type="protein sequence ID" value="mRNA:HanXRQr2_Chr11g0485631"/>
    <property type="gene ID" value="HanXRQr2_Chr11g0485631"/>
</dbReference>
<dbReference type="OMA" id="WENTFAR"/>
<comment type="subcellular location">
    <subcellularLocation>
        <location evidence="1">Nucleus</location>
    </subcellularLocation>
</comment>
<gene>
    <name evidence="10" type="ORF">HannXRQ_Chr11g0338071</name>
    <name evidence="9" type="ORF">HanXRQr2_Chr11g0485631</name>
</gene>
<keyword evidence="11" id="KW-1185">Reference proteome</keyword>
<reference evidence="9" key="3">
    <citation type="submission" date="2020-06" db="EMBL/GenBank/DDBJ databases">
        <title>Helianthus annuus Genome sequencing and assembly Release 2.</title>
        <authorList>
            <person name="Gouzy J."/>
            <person name="Langlade N."/>
            <person name="Munos S."/>
        </authorList>
    </citation>
    <scope>NUCLEOTIDE SEQUENCE</scope>
    <source>
        <tissue evidence="9">Leaves</tissue>
    </source>
</reference>
<evidence type="ECO:0000313" key="10">
    <source>
        <dbReference type="EMBL" id="OTG08118.1"/>
    </source>
</evidence>
<organism evidence="10 11">
    <name type="scientific">Helianthus annuus</name>
    <name type="common">Common sunflower</name>
    <dbReference type="NCBI Taxonomy" id="4232"/>
    <lineage>
        <taxon>Eukaryota</taxon>
        <taxon>Viridiplantae</taxon>
        <taxon>Streptophyta</taxon>
        <taxon>Embryophyta</taxon>
        <taxon>Tracheophyta</taxon>
        <taxon>Spermatophyta</taxon>
        <taxon>Magnoliopsida</taxon>
        <taxon>eudicotyledons</taxon>
        <taxon>Gunneridae</taxon>
        <taxon>Pentapetalae</taxon>
        <taxon>asterids</taxon>
        <taxon>campanulids</taxon>
        <taxon>Asterales</taxon>
        <taxon>Asteraceae</taxon>
        <taxon>Asteroideae</taxon>
        <taxon>Heliantheae alliance</taxon>
        <taxon>Heliantheae</taxon>
        <taxon>Helianthus</taxon>
    </lineage>
</organism>
<dbReference type="AlphaFoldDB" id="A0A251TAP9"/>
<dbReference type="InterPro" id="IPR037472">
    <property type="entry name" value="MBD8"/>
</dbReference>
<dbReference type="InParanoid" id="A0A251TAP9"/>
<evidence type="ECO:0000259" key="8">
    <source>
        <dbReference type="PROSITE" id="PS50982"/>
    </source>
</evidence>
<dbReference type="InterPro" id="IPR016177">
    <property type="entry name" value="DNA-bd_dom_sf"/>
</dbReference>
<dbReference type="GO" id="GO:0003677">
    <property type="term" value="F:DNA binding"/>
    <property type="evidence" value="ECO:0007669"/>
    <property type="project" value="UniProtKB-KW"/>
</dbReference>
<keyword evidence="4" id="KW-0804">Transcription</keyword>
<reference evidence="9 11" key="1">
    <citation type="journal article" date="2017" name="Nature">
        <title>The sunflower genome provides insights into oil metabolism, flowering and Asterid evolution.</title>
        <authorList>
            <person name="Badouin H."/>
            <person name="Gouzy J."/>
            <person name="Grassa C.J."/>
            <person name="Murat F."/>
            <person name="Staton S.E."/>
            <person name="Cottret L."/>
            <person name="Lelandais-Briere C."/>
            <person name="Owens G.L."/>
            <person name="Carrere S."/>
            <person name="Mayjonade B."/>
            <person name="Legrand L."/>
            <person name="Gill N."/>
            <person name="Kane N.C."/>
            <person name="Bowers J.E."/>
            <person name="Hubner S."/>
            <person name="Bellec A."/>
            <person name="Berard A."/>
            <person name="Berges H."/>
            <person name="Blanchet N."/>
            <person name="Boniface M.C."/>
            <person name="Brunel D."/>
            <person name="Catrice O."/>
            <person name="Chaidir N."/>
            <person name="Claudel C."/>
            <person name="Donnadieu C."/>
            <person name="Faraut T."/>
            <person name="Fievet G."/>
            <person name="Helmstetter N."/>
            <person name="King M."/>
            <person name="Knapp S.J."/>
            <person name="Lai Z."/>
            <person name="Le Paslier M.C."/>
            <person name="Lippi Y."/>
            <person name="Lorenzon L."/>
            <person name="Mandel J.R."/>
            <person name="Marage G."/>
            <person name="Marchand G."/>
            <person name="Marquand E."/>
            <person name="Bret-Mestries E."/>
            <person name="Morien E."/>
            <person name="Nambeesan S."/>
            <person name="Nguyen T."/>
            <person name="Pegot-Espagnet P."/>
            <person name="Pouilly N."/>
            <person name="Raftis F."/>
            <person name="Sallet E."/>
            <person name="Schiex T."/>
            <person name="Thomas J."/>
            <person name="Vandecasteele C."/>
            <person name="Vares D."/>
            <person name="Vear F."/>
            <person name="Vautrin S."/>
            <person name="Crespi M."/>
            <person name="Mangin B."/>
            <person name="Burke J.M."/>
            <person name="Salse J."/>
            <person name="Munos S."/>
            <person name="Vincourt P."/>
            <person name="Rieseberg L.H."/>
            <person name="Langlade N.B."/>
        </authorList>
    </citation>
    <scope>NUCLEOTIDE SEQUENCE [LARGE SCALE GENOMIC DNA]</scope>
    <source>
        <strain evidence="11">cv. SF193</strain>
        <tissue evidence="9">Leaves</tissue>
    </source>
</reference>
<evidence type="ECO:0000256" key="3">
    <source>
        <dbReference type="ARBA" id="ARBA00023125"/>
    </source>
</evidence>
<evidence type="ECO:0000259" key="7">
    <source>
        <dbReference type="PROSITE" id="PS50157"/>
    </source>
</evidence>
<keyword evidence="3 10" id="KW-0238">DNA-binding</keyword>
<keyword evidence="2" id="KW-0805">Transcription regulation</keyword>
<dbReference type="OrthoDB" id="1893318at2759"/>
<dbReference type="Proteomes" id="UP000215914">
    <property type="component" value="Chromosome 11"/>
</dbReference>
<evidence type="ECO:0000256" key="2">
    <source>
        <dbReference type="ARBA" id="ARBA00023015"/>
    </source>
</evidence>
<evidence type="ECO:0000256" key="1">
    <source>
        <dbReference type="ARBA" id="ARBA00004123"/>
    </source>
</evidence>
<dbReference type="InterPro" id="IPR001739">
    <property type="entry name" value="Methyl_CpG_DNA-bd"/>
</dbReference>
<dbReference type="EMBL" id="MNCJ02000326">
    <property type="protein sequence ID" value="KAF5781602.1"/>
    <property type="molecule type" value="Genomic_DNA"/>
</dbReference>
<dbReference type="PROSITE" id="PS50157">
    <property type="entry name" value="ZINC_FINGER_C2H2_2"/>
    <property type="match status" value="1"/>
</dbReference>
<dbReference type="PROSITE" id="PS00028">
    <property type="entry name" value="ZINC_FINGER_C2H2_1"/>
    <property type="match status" value="1"/>
</dbReference>
<evidence type="ECO:0000313" key="11">
    <source>
        <dbReference type="Proteomes" id="UP000215914"/>
    </source>
</evidence>
<dbReference type="Gene3D" id="3.30.890.10">
    <property type="entry name" value="Methyl-cpg-binding Protein 2, Chain A"/>
    <property type="match status" value="1"/>
</dbReference>
<dbReference type="PROSITE" id="PS50982">
    <property type="entry name" value="MBD"/>
    <property type="match status" value="1"/>
</dbReference>
<feature type="domain" description="MBD" evidence="8">
    <location>
        <begin position="129"/>
        <end position="202"/>
    </location>
</feature>
<keyword evidence="6" id="KW-0862">Zinc</keyword>
<evidence type="ECO:0000256" key="5">
    <source>
        <dbReference type="ARBA" id="ARBA00023242"/>
    </source>
</evidence>
<proteinExistence type="predicted"/>
<name>A0A251TAP9_HELAN</name>
<dbReference type="PANTHER" id="PTHR37701:SF10">
    <property type="entry name" value="ZINC FINGER, C2H2-LIKE, DNA-BINDING DOMAIN PROTEIN-RELATED"/>
    <property type="match status" value="1"/>
</dbReference>
<feature type="domain" description="C2H2-type" evidence="7">
    <location>
        <begin position="243"/>
        <end position="271"/>
    </location>
</feature>
<protein>
    <submittedName>
        <fullName evidence="10">Putative zinc finger, C2H2, DNA-binding domain protein</fullName>
    </submittedName>
    <submittedName>
        <fullName evidence="9">Transcription factor C2H2 family</fullName>
    </submittedName>
</protein>
<dbReference type="EMBL" id="CM007900">
    <property type="protein sequence ID" value="OTG08118.1"/>
    <property type="molecule type" value="Genomic_DNA"/>
</dbReference>
<dbReference type="Pfam" id="PF01429">
    <property type="entry name" value="MBD"/>
    <property type="match status" value="1"/>
</dbReference>
<keyword evidence="5" id="KW-0539">Nucleus</keyword>
<evidence type="ECO:0000313" key="9">
    <source>
        <dbReference type="EMBL" id="KAF5781602.1"/>
    </source>
</evidence>
<dbReference type="GO" id="GO:0008270">
    <property type="term" value="F:zinc ion binding"/>
    <property type="evidence" value="ECO:0007669"/>
    <property type="project" value="UniProtKB-KW"/>
</dbReference>